<dbReference type="Pfam" id="PF04434">
    <property type="entry name" value="SWIM"/>
    <property type="match status" value="1"/>
</dbReference>
<feature type="domain" description="CCHC-type" evidence="7">
    <location>
        <begin position="828"/>
        <end position="842"/>
    </location>
</feature>
<keyword evidence="3" id="KW-0862">Zinc</keyword>
<evidence type="ECO:0000256" key="3">
    <source>
        <dbReference type="ARBA" id="ARBA00022833"/>
    </source>
</evidence>
<keyword evidence="5" id="KW-0175">Coiled coil</keyword>
<evidence type="ECO:0000256" key="1">
    <source>
        <dbReference type="ARBA" id="ARBA00022723"/>
    </source>
</evidence>
<dbReference type="Pfam" id="PF03108">
    <property type="entry name" value="DBD_Tnp_Mut"/>
    <property type="match status" value="1"/>
</dbReference>
<evidence type="ECO:0008006" key="11">
    <source>
        <dbReference type="Google" id="ProtNLM"/>
    </source>
</evidence>
<keyword evidence="9" id="KW-1185">Reference proteome</keyword>
<dbReference type="Proteomes" id="UP000813463">
    <property type="component" value="Chromosome 1"/>
</dbReference>
<evidence type="ECO:0000313" key="9">
    <source>
        <dbReference type="Proteomes" id="UP000813463"/>
    </source>
</evidence>
<evidence type="ECO:0000313" key="10">
    <source>
        <dbReference type="RefSeq" id="XP_056690520.1"/>
    </source>
</evidence>
<feature type="compositionally biased region" description="Polar residues" evidence="6">
    <location>
        <begin position="872"/>
        <end position="881"/>
    </location>
</feature>
<feature type="region of interest" description="Disordered" evidence="6">
    <location>
        <begin position="159"/>
        <end position="182"/>
    </location>
</feature>
<gene>
    <name evidence="10" type="primary">LOC130465680</name>
</gene>
<feature type="compositionally biased region" description="Acidic residues" evidence="6">
    <location>
        <begin position="170"/>
        <end position="182"/>
    </location>
</feature>
<dbReference type="InterPro" id="IPR006564">
    <property type="entry name" value="Znf_PMZ"/>
</dbReference>
<feature type="compositionally biased region" description="Acidic residues" evidence="6">
    <location>
        <begin position="221"/>
        <end position="232"/>
    </location>
</feature>
<feature type="domain" description="SWIM-type" evidence="8">
    <location>
        <begin position="719"/>
        <end position="751"/>
    </location>
</feature>
<feature type="compositionally biased region" description="Low complexity" evidence="6">
    <location>
        <begin position="844"/>
        <end position="863"/>
    </location>
</feature>
<reference evidence="10" key="2">
    <citation type="submission" date="2025-08" db="UniProtKB">
        <authorList>
            <consortium name="RefSeq"/>
        </authorList>
    </citation>
    <scope>IDENTIFICATION</scope>
    <source>
        <tissue evidence="10">Leaf</tissue>
    </source>
</reference>
<dbReference type="InterPro" id="IPR007527">
    <property type="entry name" value="Znf_SWIM"/>
</dbReference>
<dbReference type="InterPro" id="IPR001878">
    <property type="entry name" value="Znf_CCHC"/>
</dbReference>
<dbReference type="SMART" id="SM00575">
    <property type="entry name" value="ZnF_PMZ"/>
    <property type="match status" value="1"/>
</dbReference>
<protein>
    <recommendedName>
        <fullName evidence="11">SWIM-type domain-containing protein</fullName>
    </recommendedName>
</protein>
<evidence type="ECO:0000256" key="4">
    <source>
        <dbReference type="PROSITE-ProRule" id="PRU00047"/>
    </source>
</evidence>
<evidence type="ECO:0000256" key="5">
    <source>
        <dbReference type="SAM" id="Coils"/>
    </source>
</evidence>
<dbReference type="PROSITE" id="PS50966">
    <property type="entry name" value="ZF_SWIM"/>
    <property type="match status" value="1"/>
</dbReference>
<dbReference type="InterPro" id="IPR058594">
    <property type="entry name" value="PB1-like_dom_pln"/>
</dbReference>
<dbReference type="PANTHER" id="PTHR31973">
    <property type="entry name" value="POLYPROTEIN, PUTATIVE-RELATED"/>
    <property type="match status" value="1"/>
</dbReference>
<evidence type="ECO:0000259" key="8">
    <source>
        <dbReference type="PROSITE" id="PS50966"/>
    </source>
</evidence>
<keyword evidence="1" id="KW-0479">Metal-binding</keyword>
<dbReference type="PROSITE" id="PS50158">
    <property type="entry name" value="ZF_CCHC"/>
    <property type="match status" value="1"/>
</dbReference>
<sequence length="910" mass="103742">MDIPMCIVIHHGGKWVNNPKLSYFGGDVKLVNDLPSDLSPRYLRTLINSLGYNNIIKTHYCDPLKDIQQGIMFLGYDDTTFGMFISLLKEYRMLDVFTEHDEELIEDITIEQPEAFVEELEFIEDLTTEEAEFIEDLNTEHSEFIDDLTAQSHLFEHSGRASGSNMIGEIDYDEEGSDNEDDEVREARMMIQQEKKKEKSFEDEVKSLRRLAERKGKDIEEGSSDYEGESSEFESPPNSEDEDDYGYLLAQPCPKKKQKARKTIVTSDGGLLEQDCPFYLGQEFENAVEFRDAVTNYCLSVGRDTYFTRNDAKKLGARCKAEKCPFYVYTSLIRGKGHLIVKTLVPQHNCGRLPVVKKIRAAWIAKIYHQKFKINPYIKCQEIVDTLWAEKGVKASLWLALKARRKAQGLILGEYKEQYGLLNRYAEEIKRTNPMNTIKFKLNNGVFKSLYVCFNAIKKGFLAGCRPFFGIDGCFLKGPFGGQLLVAVGRDGNNQMFPIAWACVEVEDTETWSWFLQLLADDLGTSDGHGYTIMSDQQKGLLNAVSLIWPKADTRCCARHVYCNFRQVFGGGVQYRRGFWKIAKSTTEAEYDSNMQLFANISKEAASDLKKRNYKKWVRAFFTTTSHCDCIDNNMNEVFNAYILSSRHKPIITMLEDIREGLMERLHKKRDFIANKEVDICPRIKAKLEKSKVDARGWLAFWDGHFCYGVREGLSQTRYVVSLLERTCSCNAWQLSGVPCNHAVAAIWKAKEMPEHYLSHYFSKNTYLKAYEFPLEPLNGPQDWPQSPYASIVAPPVKKIHNRPTVKRKPSVGEVTGTRLTKKGITMRCSNCGEAGHNKRKCSAPLKADQPPKAPKQPKQNAPKQKKRDASVATSTQQSHHTVPMHNGGVGVFSYSNGFQRQATNVMCFL</sequence>
<evidence type="ECO:0000256" key="6">
    <source>
        <dbReference type="SAM" id="MobiDB-lite"/>
    </source>
</evidence>
<dbReference type="PANTHER" id="PTHR31973:SF197">
    <property type="entry name" value="SWIM-TYPE DOMAIN-CONTAINING PROTEIN"/>
    <property type="match status" value="1"/>
</dbReference>
<name>A0ABM3R4J4_SPIOL</name>
<dbReference type="InterPro" id="IPR004332">
    <property type="entry name" value="Transposase_MuDR"/>
</dbReference>
<reference evidence="9" key="1">
    <citation type="journal article" date="2021" name="Nat. Commun.">
        <title>Genomic analyses provide insights into spinach domestication and the genetic basis of agronomic traits.</title>
        <authorList>
            <person name="Cai X."/>
            <person name="Sun X."/>
            <person name="Xu C."/>
            <person name="Sun H."/>
            <person name="Wang X."/>
            <person name="Ge C."/>
            <person name="Zhang Z."/>
            <person name="Wang Q."/>
            <person name="Fei Z."/>
            <person name="Jiao C."/>
            <person name="Wang Q."/>
        </authorList>
    </citation>
    <scope>NUCLEOTIDE SEQUENCE [LARGE SCALE GENOMIC DNA]</scope>
    <source>
        <strain evidence="9">cv. Varoflay</strain>
    </source>
</reference>
<keyword evidence="2 4" id="KW-0863">Zinc-finger</keyword>
<organism evidence="9 10">
    <name type="scientific">Spinacia oleracea</name>
    <name type="common">Spinach</name>
    <dbReference type="NCBI Taxonomy" id="3562"/>
    <lineage>
        <taxon>Eukaryota</taxon>
        <taxon>Viridiplantae</taxon>
        <taxon>Streptophyta</taxon>
        <taxon>Embryophyta</taxon>
        <taxon>Tracheophyta</taxon>
        <taxon>Spermatophyta</taxon>
        <taxon>Magnoliopsida</taxon>
        <taxon>eudicotyledons</taxon>
        <taxon>Gunneridae</taxon>
        <taxon>Pentapetalae</taxon>
        <taxon>Caryophyllales</taxon>
        <taxon>Chenopodiaceae</taxon>
        <taxon>Chenopodioideae</taxon>
        <taxon>Anserineae</taxon>
        <taxon>Spinacia</taxon>
    </lineage>
</organism>
<accession>A0ABM3R4J4</accession>
<proteinExistence type="predicted"/>
<feature type="region of interest" description="Disordered" evidence="6">
    <location>
        <begin position="212"/>
        <end position="246"/>
    </location>
</feature>
<dbReference type="InterPro" id="IPR018289">
    <property type="entry name" value="MULE_transposase_dom"/>
</dbReference>
<evidence type="ECO:0000256" key="2">
    <source>
        <dbReference type="ARBA" id="ARBA00022771"/>
    </source>
</evidence>
<feature type="coiled-coil region" evidence="5">
    <location>
        <begin position="184"/>
        <end position="211"/>
    </location>
</feature>
<feature type="region of interest" description="Disordered" evidence="6">
    <location>
        <begin position="832"/>
        <end position="886"/>
    </location>
</feature>
<dbReference type="Pfam" id="PF10551">
    <property type="entry name" value="MULE"/>
    <property type="match status" value="1"/>
</dbReference>
<dbReference type="RefSeq" id="XP_056690520.1">
    <property type="nucleotide sequence ID" value="XM_056834542.1"/>
</dbReference>
<dbReference type="Pfam" id="PF26130">
    <property type="entry name" value="PB1-like"/>
    <property type="match status" value="1"/>
</dbReference>
<dbReference type="GeneID" id="130465680"/>
<evidence type="ECO:0000259" key="7">
    <source>
        <dbReference type="PROSITE" id="PS50158"/>
    </source>
</evidence>